<evidence type="ECO:0000313" key="2">
    <source>
        <dbReference type="EMBL" id="MEC5425726.1"/>
    </source>
</evidence>
<dbReference type="GO" id="GO:0016740">
    <property type="term" value="F:transferase activity"/>
    <property type="evidence" value="ECO:0007669"/>
    <property type="project" value="UniProtKB-KW"/>
</dbReference>
<keyword evidence="2" id="KW-0808">Transferase</keyword>
<gene>
    <name evidence="2" type="ORF">QGM71_19845</name>
</gene>
<dbReference type="Gene3D" id="3.40.630.30">
    <property type="match status" value="1"/>
</dbReference>
<proteinExistence type="predicted"/>
<name>A0ABU6KKT3_9BACI</name>
<accession>A0ABU6KKT3</accession>
<comment type="caution">
    <text evidence="2">The sequence shown here is derived from an EMBL/GenBank/DDBJ whole genome shotgun (WGS) entry which is preliminary data.</text>
</comment>
<keyword evidence="3" id="KW-1185">Reference proteome</keyword>
<protein>
    <submittedName>
        <fullName evidence="2">GNAT family protein</fullName>
        <ecNumber evidence="2">2.-.-.-</ecNumber>
    </submittedName>
</protein>
<evidence type="ECO:0000259" key="1">
    <source>
        <dbReference type="PROSITE" id="PS51186"/>
    </source>
</evidence>
<dbReference type="RefSeq" id="WP_327609259.1">
    <property type="nucleotide sequence ID" value="NZ_JARZFX010000018.1"/>
</dbReference>
<dbReference type="InterPro" id="IPR016181">
    <property type="entry name" value="Acyl_CoA_acyltransferase"/>
</dbReference>
<dbReference type="SUPFAM" id="SSF55729">
    <property type="entry name" value="Acyl-CoA N-acyltransferases (Nat)"/>
    <property type="match status" value="1"/>
</dbReference>
<reference evidence="2 3" key="1">
    <citation type="journal article" date="2024" name="Int. J. Syst. Evol. Microbiol.">
        <title>Virgibacillus tibetensis sp. nov., isolated from salt lake on the Tibetan Plateau of China.</title>
        <authorList>
            <person name="Phurbu D."/>
            <person name="Liu Z.-X."/>
            <person name="Wang R."/>
            <person name="Zheng Y.-Y."/>
            <person name="Liu H.-C."/>
            <person name="Zhou Y.-G."/>
            <person name="Yu Y.-J."/>
            <person name="Li A.-H."/>
        </authorList>
    </citation>
    <scope>NUCLEOTIDE SEQUENCE [LARGE SCALE GENOMIC DNA]</scope>
    <source>
        <strain evidence="2 3">C22-A2</strain>
    </source>
</reference>
<dbReference type="InterPro" id="IPR000182">
    <property type="entry name" value="GNAT_dom"/>
</dbReference>
<feature type="domain" description="N-acetyltransferase" evidence="1">
    <location>
        <begin position="3"/>
        <end position="157"/>
    </location>
</feature>
<dbReference type="Proteomes" id="UP001335737">
    <property type="component" value="Unassembled WGS sequence"/>
</dbReference>
<sequence>MNLSVEKMNKSHAAEILGWRYVEPYGLYNNELTEDSLKEMLDNDYFVLLDEEELAGYFCIGKSAQVPIGHQINAYSEDRMDIGLGMKPELTGQANGYAFCLFIFNHLEQTYHASHQRLTVATFNKRAIHLYKKLGFTKQKEFHNGSIEFITMVRKTE</sequence>
<dbReference type="Pfam" id="PF00583">
    <property type="entry name" value="Acetyltransf_1"/>
    <property type="match status" value="1"/>
</dbReference>
<dbReference type="PROSITE" id="PS51186">
    <property type="entry name" value="GNAT"/>
    <property type="match status" value="1"/>
</dbReference>
<dbReference type="EMBL" id="JARZFX010000018">
    <property type="protein sequence ID" value="MEC5425726.1"/>
    <property type="molecule type" value="Genomic_DNA"/>
</dbReference>
<organism evidence="2 3">
    <name type="scientific">Virgibacillus tibetensis</name>
    <dbReference type="NCBI Taxonomy" id="3042313"/>
    <lineage>
        <taxon>Bacteria</taxon>
        <taxon>Bacillati</taxon>
        <taxon>Bacillota</taxon>
        <taxon>Bacilli</taxon>
        <taxon>Bacillales</taxon>
        <taxon>Bacillaceae</taxon>
        <taxon>Virgibacillus</taxon>
    </lineage>
</organism>
<evidence type="ECO:0000313" key="3">
    <source>
        <dbReference type="Proteomes" id="UP001335737"/>
    </source>
</evidence>
<dbReference type="EC" id="2.-.-.-" evidence="2"/>